<evidence type="ECO:0000256" key="3">
    <source>
        <dbReference type="ARBA" id="ARBA00023015"/>
    </source>
</evidence>
<evidence type="ECO:0000256" key="1">
    <source>
        <dbReference type="ARBA" id="ARBA00022741"/>
    </source>
</evidence>
<dbReference type="Pfam" id="PF25601">
    <property type="entry name" value="AAA_lid_14"/>
    <property type="match status" value="1"/>
</dbReference>
<dbReference type="Proteomes" id="UP001203423">
    <property type="component" value="Unassembled WGS sequence"/>
</dbReference>
<accession>A0ABT0LA04</accession>
<dbReference type="InterPro" id="IPR025943">
    <property type="entry name" value="Sigma_54_int_dom_ATP-bd_2"/>
</dbReference>
<evidence type="ECO:0000256" key="2">
    <source>
        <dbReference type="ARBA" id="ARBA00022840"/>
    </source>
</evidence>
<keyword evidence="3" id="KW-0805">Transcription regulation</keyword>
<keyword evidence="2" id="KW-0067">ATP-binding</keyword>
<evidence type="ECO:0000256" key="5">
    <source>
        <dbReference type="ARBA" id="ARBA00023163"/>
    </source>
</evidence>
<dbReference type="Pfam" id="PF00158">
    <property type="entry name" value="Sigma54_activat"/>
    <property type="match status" value="1"/>
</dbReference>
<dbReference type="PROSITE" id="PS00688">
    <property type="entry name" value="SIGMA54_INTERACT_3"/>
    <property type="match status" value="1"/>
</dbReference>
<keyword evidence="1" id="KW-0547">Nucleotide-binding</keyword>
<dbReference type="EMBL" id="JAKIKS010000025">
    <property type="protein sequence ID" value="MCL1124523.1"/>
    <property type="molecule type" value="Genomic_DNA"/>
</dbReference>
<dbReference type="PROSITE" id="PS00675">
    <property type="entry name" value="SIGMA54_INTERACT_1"/>
    <property type="match status" value="1"/>
</dbReference>
<dbReference type="SMART" id="SM00382">
    <property type="entry name" value="AAA"/>
    <property type="match status" value="1"/>
</dbReference>
<evidence type="ECO:0000259" key="6">
    <source>
        <dbReference type="PROSITE" id="PS50045"/>
    </source>
</evidence>
<dbReference type="NCBIfam" id="NF003451">
    <property type="entry name" value="PRK05022.1"/>
    <property type="match status" value="1"/>
</dbReference>
<dbReference type="PROSITE" id="PS00676">
    <property type="entry name" value="SIGMA54_INTERACT_2"/>
    <property type="match status" value="1"/>
</dbReference>
<dbReference type="InterPro" id="IPR009057">
    <property type="entry name" value="Homeodomain-like_sf"/>
</dbReference>
<dbReference type="Gene3D" id="3.40.50.300">
    <property type="entry name" value="P-loop containing nucleotide triphosphate hydrolases"/>
    <property type="match status" value="1"/>
</dbReference>
<dbReference type="CDD" id="cd00009">
    <property type="entry name" value="AAA"/>
    <property type="match status" value="1"/>
</dbReference>
<dbReference type="PROSITE" id="PS50045">
    <property type="entry name" value="SIGMA54_INTERACT_4"/>
    <property type="match status" value="1"/>
</dbReference>
<dbReference type="InterPro" id="IPR025662">
    <property type="entry name" value="Sigma_54_int_dom_ATP-bd_1"/>
</dbReference>
<comment type="caution">
    <text evidence="7">The sequence shown here is derived from an EMBL/GenBank/DDBJ whole genome shotgun (WGS) entry which is preliminary data.</text>
</comment>
<name>A0ABT0LA04_9GAMM</name>
<dbReference type="RefSeq" id="WP_248939800.1">
    <property type="nucleotide sequence ID" value="NZ_JAKIKS010000025.1"/>
</dbReference>
<dbReference type="InterPro" id="IPR002078">
    <property type="entry name" value="Sigma_54_int"/>
</dbReference>
<dbReference type="InterPro" id="IPR058031">
    <property type="entry name" value="AAA_lid_NorR"/>
</dbReference>
<dbReference type="SUPFAM" id="SSF46689">
    <property type="entry name" value="Homeodomain-like"/>
    <property type="match status" value="1"/>
</dbReference>
<dbReference type="InterPro" id="IPR027417">
    <property type="entry name" value="P-loop_NTPase"/>
</dbReference>
<dbReference type="Gene3D" id="1.10.10.60">
    <property type="entry name" value="Homeodomain-like"/>
    <property type="match status" value="1"/>
</dbReference>
<dbReference type="SUPFAM" id="SSF55781">
    <property type="entry name" value="GAF domain-like"/>
    <property type="match status" value="1"/>
</dbReference>
<dbReference type="InterPro" id="IPR029016">
    <property type="entry name" value="GAF-like_dom_sf"/>
</dbReference>
<dbReference type="InterPro" id="IPR025944">
    <property type="entry name" value="Sigma_54_int_dom_CS"/>
</dbReference>
<dbReference type="Gene3D" id="1.10.8.60">
    <property type="match status" value="1"/>
</dbReference>
<keyword evidence="8" id="KW-1185">Reference proteome</keyword>
<dbReference type="InterPro" id="IPR003593">
    <property type="entry name" value="AAA+_ATPase"/>
</dbReference>
<evidence type="ECO:0000313" key="7">
    <source>
        <dbReference type="EMBL" id="MCL1124523.1"/>
    </source>
</evidence>
<keyword evidence="5" id="KW-0804">Transcription</keyword>
<evidence type="ECO:0000313" key="8">
    <source>
        <dbReference type="Proteomes" id="UP001203423"/>
    </source>
</evidence>
<evidence type="ECO:0000256" key="4">
    <source>
        <dbReference type="ARBA" id="ARBA00023125"/>
    </source>
</evidence>
<proteinExistence type="predicted"/>
<dbReference type="SUPFAM" id="SSF52540">
    <property type="entry name" value="P-loop containing nucleoside triphosphate hydrolases"/>
    <property type="match status" value="1"/>
</dbReference>
<gene>
    <name evidence="7" type="primary">norR</name>
    <name evidence="7" type="ORF">L2764_08550</name>
</gene>
<dbReference type="InterPro" id="IPR003018">
    <property type="entry name" value="GAF"/>
</dbReference>
<feature type="domain" description="Sigma-54 factor interaction" evidence="6">
    <location>
        <begin position="194"/>
        <end position="423"/>
    </location>
</feature>
<dbReference type="PANTHER" id="PTHR32071">
    <property type="entry name" value="TRANSCRIPTIONAL REGULATORY PROTEIN"/>
    <property type="match status" value="1"/>
</dbReference>
<organism evidence="7 8">
    <name type="scientific">Shewanella surugensis</name>
    <dbReference type="NCBI Taxonomy" id="212020"/>
    <lineage>
        <taxon>Bacteria</taxon>
        <taxon>Pseudomonadati</taxon>
        <taxon>Pseudomonadota</taxon>
        <taxon>Gammaproteobacteria</taxon>
        <taxon>Alteromonadales</taxon>
        <taxon>Shewanellaceae</taxon>
        <taxon>Shewanella</taxon>
    </lineage>
</organism>
<sequence>MNPAEVSAILALALDLANSVSNQDRFTRLLSTIRKTIKCDAIALLQHKNATLKPMAIEGLSIDTLGRRFDIHSHPRLKIISQSTKPVTFSQNCDLPDPYDGLLQNQEGGVPIHACMGLPLYNNGHLLGIVTLDSLTPNSFDHINPQMLEIITEISAATMKTAIKLEQLEHSAKHSNALVQELTQAAIMRDGGEIIGLSPCIQALKNEIKLVAASHYSVLILGETGVGKELVAGSIHQHSHRHKKPMIQLNCASLPEHLAESEFFGHCKGAFTGAEKSREGKFQLADGGTLFLDEIGELPLNLQSKLLRALQSGEIQAVGEDKVKIVDVRVIAATNRNLKNEVTAGRFRADLYHRLSVYPIEVPPLRERGNDIHLLAGYFVENTARKLGISQLTLTPAALSLLSAYRWPGNVRELEHIISRAALKAKQDQWNKSIIHILPEYCDITFPKHDRLNSTIHSQNNTTLSVPQDDKHFPFYSLPEQSLKSATNAFQTQLIKQTLKAHDYNWAAAARVLETDRANLVRLAKRLGLSITKSI</sequence>
<dbReference type="Gene3D" id="3.30.450.40">
    <property type="match status" value="1"/>
</dbReference>
<dbReference type="Pfam" id="PF01590">
    <property type="entry name" value="GAF"/>
    <property type="match status" value="1"/>
</dbReference>
<reference evidence="7 8" key="1">
    <citation type="submission" date="2022-01" db="EMBL/GenBank/DDBJ databases">
        <title>Whole genome-based taxonomy of the Shewanellaceae.</title>
        <authorList>
            <person name="Martin-Rodriguez A.J."/>
        </authorList>
    </citation>
    <scope>NUCLEOTIDE SEQUENCE [LARGE SCALE GENOMIC DNA]</scope>
    <source>
        <strain evidence="7 8">DSM 17177</strain>
    </source>
</reference>
<protein>
    <submittedName>
        <fullName evidence="7">Nitric oxide reductase transcriptional regulator NorR</fullName>
    </submittedName>
</protein>
<dbReference type="PANTHER" id="PTHR32071:SF35">
    <property type="entry name" value="ANAEROBIC NITRIC OXIDE REDUCTASE TRANSCRIPTION REGULATOR NORR"/>
    <property type="match status" value="1"/>
</dbReference>
<keyword evidence="4" id="KW-0238">DNA-binding</keyword>